<accession>A0A0N9I0Q9</accession>
<dbReference type="AlphaFoldDB" id="A0A0N9I0Q9"/>
<proteinExistence type="predicted"/>
<evidence type="ECO:0000313" key="1">
    <source>
        <dbReference type="EMBL" id="ALG13342.1"/>
    </source>
</evidence>
<dbReference type="Proteomes" id="UP000063699">
    <property type="component" value="Chromosome"/>
</dbReference>
<sequence>MRDVLLSSEDLSVAGQVPHKPSDYRPTELVVYLDQHVREVGPRVVVGQLPGDRTKLHLLPAEARQVAQALLDMADLADSGV</sequence>
<evidence type="ECO:0000313" key="2">
    <source>
        <dbReference type="Proteomes" id="UP000063699"/>
    </source>
</evidence>
<organism evidence="1 2">
    <name type="scientific">Kibdelosporangium phytohabitans</name>
    <dbReference type="NCBI Taxonomy" id="860235"/>
    <lineage>
        <taxon>Bacteria</taxon>
        <taxon>Bacillati</taxon>
        <taxon>Actinomycetota</taxon>
        <taxon>Actinomycetes</taxon>
        <taxon>Pseudonocardiales</taxon>
        <taxon>Pseudonocardiaceae</taxon>
        <taxon>Kibdelosporangium</taxon>
    </lineage>
</organism>
<dbReference type="EMBL" id="CP012752">
    <property type="protein sequence ID" value="ALG13342.1"/>
    <property type="molecule type" value="Genomic_DNA"/>
</dbReference>
<dbReference type="KEGG" id="kphy:AOZ06_46565"/>
<keyword evidence="2" id="KW-1185">Reference proteome</keyword>
<reference evidence="1 2" key="1">
    <citation type="submission" date="2015-07" db="EMBL/GenBank/DDBJ databases">
        <title>Genome sequencing of Kibdelosporangium phytohabitans.</title>
        <authorList>
            <person name="Qin S."/>
            <person name="Xing K."/>
        </authorList>
    </citation>
    <scope>NUCLEOTIDE SEQUENCE [LARGE SCALE GENOMIC DNA]</scope>
    <source>
        <strain evidence="1 2">KLBMP1111</strain>
    </source>
</reference>
<name>A0A0N9I0Q9_9PSEU</name>
<gene>
    <name evidence="1" type="ORF">AOZ06_46565</name>
</gene>
<protein>
    <submittedName>
        <fullName evidence="1">Uncharacterized protein</fullName>
    </submittedName>
</protein>